<evidence type="ECO:0000313" key="4">
    <source>
        <dbReference type="EMBL" id="TQE96399.1"/>
    </source>
</evidence>
<sequence>MNPRPNILLIMTDQQRHDAVGYVNPEVQTPHLNQLAQESVLFTNAYTTNPSCIPARAAIFTGKYPSQCGVPTYMTYLPKHEVTFMKRLQEAGYYTAVIGKQHFWKSEIDKGYDYLEIIDEHFPPRRIHKEVDPSRFGLPSNSTVLDSASSYICFLADSGFTEGSQLFEKVPSTKEVYRWKADERYHVDAFVGDRGVAWIRNQRPVGKPWFLTLSFPGPHTPFDGIGLPDEALYEQVEISLPSTAPEDIFQKPPHFRHLLKRYCELDETAQAIRSRMSDAEIRLMRKSYYANVSLIDRKIGAVIEALKECGDYENTLILFLSDHGDFLGDFGMAQKMQCLSEVLMRIPFLIKPPIQGFRGYQENSFVSSVEVAATCLATAGCEVPPDISRRSLTQFFNQTEAPVRWDEIYMEARDIRGIRVGQYKLAYYAEREYGELYDLASDPEERVNLWFDGQFQEIKHRLMTRLLDKLIQLGHNMHVIWHPDTPPI</sequence>
<dbReference type="EMBL" id="VIGC01000008">
    <property type="protein sequence ID" value="TQE96399.1"/>
    <property type="molecule type" value="Genomic_DNA"/>
</dbReference>
<feature type="domain" description="Sulfatase N-terminal" evidence="3">
    <location>
        <begin position="5"/>
        <end position="380"/>
    </location>
</feature>
<dbReference type="InterPro" id="IPR000917">
    <property type="entry name" value="Sulfatase_N"/>
</dbReference>
<proteinExistence type="inferred from homology"/>
<dbReference type="RefSeq" id="WP_141609544.1">
    <property type="nucleotide sequence ID" value="NZ_VIGC02000008.1"/>
</dbReference>
<reference evidence="4 5" key="1">
    <citation type="submission" date="2019-06" db="EMBL/GenBank/DDBJ databases">
        <title>Genome sequence of Litorilinea aerophila BAA-2444.</title>
        <authorList>
            <person name="Maclea K.S."/>
            <person name="Maurais E.G."/>
            <person name="Iannazzi L.C."/>
        </authorList>
    </citation>
    <scope>NUCLEOTIDE SEQUENCE [LARGE SCALE GENOMIC DNA]</scope>
    <source>
        <strain evidence="4 5">ATCC BAA-2444</strain>
    </source>
</reference>
<evidence type="ECO:0000256" key="2">
    <source>
        <dbReference type="ARBA" id="ARBA00022801"/>
    </source>
</evidence>
<dbReference type="GO" id="GO:0016740">
    <property type="term" value="F:transferase activity"/>
    <property type="evidence" value="ECO:0007669"/>
    <property type="project" value="UniProtKB-KW"/>
</dbReference>
<dbReference type="PANTHER" id="PTHR42693:SF53">
    <property type="entry name" value="ENDO-4-O-SULFATASE"/>
    <property type="match status" value="1"/>
</dbReference>
<dbReference type="SUPFAM" id="SSF53649">
    <property type="entry name" value="Alkaline phosphatase-like"/>
    <property type="match status" value="1"/>
</dbReference>
<keyword evidence="4" id="KW-0808">Transferase</keyword>
<dbReference type="OrthoDB" id="160733at2"/>
<name>A0A540VI07_9CHLR</name>
<dbReference type="GO" id="GO:0004065">
    <property type="term" value="F:arylsulfatase activity"/>
    <property type="evidence" value="ECO:0007669"/>
    <property type="project" value="TreeGrafter"/>
</dbReference>
<dbReference type="InterPro" id="IPR050738">
    <property type="entry name" value="Sulfatase"/>
</dbReference>
<comment type="caution">
    <text evidence="4">The sequence shown here is derived from an EMBL/GenBank/DDBJ whole genome shotgun (WGS) entry which is preliminary data.</text>
</comment>
<keyword evidence="2 4" id="KW-0378">Hydrolase</keyword>
<keyword evidence="5" id="KW-1185">Reference proteome</keyword>
<dbReference type="InterPro" id="IPR017850">
    <property type="entry name" value="Alkaline_phosphatase_core_sf"/>
</dbReference>
<evidence type="ECO:0000256" key="1">
    <source>
        <dbReference type="ARBA" id="ARBA00008779"/>
    </source>
</evidence>
<dbReference type="AlphaFoldDB" id="A0A540VI07"/>
<comment type="similarity">
    <text evidence="1">Belongs to the sulfatase family.</text>
</comment>
<dbReference type="Pfam" id="PF00884">
    <property type="entry name" value="Sulfatase"/>
    <property type="match status" value="1"/>
</dbReference>
<dbReference type="PANTHER" id="PTHR42693">
    <property type="entry name" value="ARYLSULFATASE FAMILY MEMBER"/>
    <property type="match status" value="1"/>
</dbReference>
<dbReference type="Proteomes" id="UP000317371">
    <property type="component" value="Unassembled WGS sequence"/>
</dbReference>
<evidence type="ECO:0000313" key="5">
    <source>
        <dbReference type="Proteomes" id="UP000317371"/>
    </source>
</evidence>
<dbReference type="Gene3D" id="3.40.720.10">
    <property type="entry name" value="Alkaline Phosphatase, subunit A"/>
    <property type="match status" value="1"/>
</dbReference>
<gene>
    <name evidence="4" type="ORF">FKZ61_07885</name>
</gene>
<evidence type="ECO:0000259" key="3">
    <source>
        <dbReference type="Pfam" id="PF00884"/>
    </source>
</evidence>
<dbReference type="InParanoid" id="A0A540VI07"/>
<accession>A0A540VI07</accession>
<organism evidence="4 5">
    <name type="scientific">Litorilinea aerophila</name>
    <dbReference type="NCBI Taxonomy" id="1204385"/>
    <lineage>
        <taxon>Bacteria</taxon>
        <taxon>Bacillati</taxon>
        <taxon>Chloroflexota</taxon>
        <taxon>Caldilineae</taxon>
        <taxon>Caldilineales</taxon>
        <taxon>Caldilineaceae</taxon>
        <taxon>Litorilinea</taxon>
    </lineage>
</organism>
<protein>
    <submittedName>
        <fullName evidence="4">Sulfatase-like hydrolase/transferase</fullName>
    </submittedName>
</protein>